<dbReference type="Proteomes" id="UP000018949">
    <property type="component" value="Unassembled WGS sequence"/>
</dbReference>
<proteinExistence type="predicted"/>
<accession>W4RRI5</accession>
<dbReference type="AlphaFoldDB" id="W4RRI5"/>
<name>W4RRI5_9BACI</name>
<reference evidence="2 3" key="1">
    <citation type="submission" date="2013-12" db="EMBL/GenBank/DDBJ databases">
        <title>NBRP : Genome information of microbial organism related human and environment.</title>
        <authorList>
            <person name="Hattori M."/>
            <person name="Oshima K."/>
            <person name="Inaba H."/>
            <person name="Suda W."/>
            <person name="Sakamoto M."/>
            <person name="Iino T."/>
            <person name="Kitahara M."/>
            <person name="Oshida Y."/>
            <person name="Iida T."/>
            <person name="Kudo T."/>
            <person name="Itoh T."/>
            <person name="Ahmed I."/>
            <person name="Ohkuma M."/>
        </authorList>
    </citation>
    <scope>NUCLEOTIDE SEQUENCE [LARGE SCALE GENOMIC DNA]</scope>
    <source>
        <strain evidence="2 3">JCM 21738</strain>
    </source>
</reference>
<keyword evidence="3" id="KW-1185">Reference proteome</keyword>
<protein>
    <recommendedName>
        <fullName evidence="1">Copper amine oxidase-like N-terminal domain-containing protein</fullName>
    </recommendedName>
</protein>
<gene>
    <name evidence="2" type="ORF">JCM21738_3992</name>
</gene>
<evidence type="ECO:0000259" key="1">
    <source>
        <dbReference type="Pfam" id="PF07833"/>
    </source>
</evidence>
<dbReference type="eggNOG" id="ENOG5032TKR">
    <property type="taxonomic scope" value="Bacteria"/>
</dbReference>
<dbReference type="Pfam" id="PF07833">
    <property type="entry name" value="Cu_amine_oxidN1"/>
    <property type="match status" value="1"/>
</dbReference>
<organism evidence="2 3">
    <name type="scientific">Mesobacillus boroniphilus JCM 21738</name>
    <dbReference type="NCBI Taxonomy" id="1294265"/>
    <lineage>
        <taxon>Bacteria</taxon>
        <taxon>Bacillati</taxon>
        <taxon>Bacillota</taxon>
        <taxon>Bacilli</taxon>
        <taxon>Bacillales</taxon>
        <taxon>Bacillaceae</taxon>
        <taxon>Mesobacillus</taxon>
    </lineage>
</organism>
<evidence type="ECO:0000313" key="2">
    <source>
        <dbReference type="EMBL" id="GAE47050.1"/>
    </source>
</evidence>
<dbReference type="EMBL" id="BAUW01000062">
    <property type="protein sequence ID" value="GAE47050.1"/>
    <property type="molecule type" value="Genomic_DNA"/>
</dbReference>
<dbReference type="InterPro" id="IPR012854">
    <property type="entry name" value="Cu_amine_oxidase-like_N"/>
</dbReference>
<comment type="caution">
    <text evidence="2">The sequence shown here is derived from an EMBL/GenBank/DDBJ whole genome shotgun (WGS) entry which is preliminary data.</text>
</comment>
<feature type="domain" description="Copper amine oxidase-like N-terminal" evidence="1">
    <location>
        <begin position="115"/>
        <end position="214"/>
    </location>
</feature>
<evidence type="ECO:0000313" key="3">
    <source>
        <dbReference type="Proteomes" id="UP000018949"/>
    </source>
</evidence>
<sequence length="221" mass="25252">MLEREMAKAFLSCKFEADEEAEVWILEALTSLATKQEPENEKSRVMVQELVKTLTSKEISALITLLSKERHIDGNSLDESLSSIKGMSTNFFTKNSKKGSGVFPLLFTDERSVLVNGNEKEELAVVIKGDQFLFPLVPTMDALGYKTKLGPEYTTLEMSSERNTYYFNIKNKTFIHEGQTFGLLENPFQNLNGDWYLERHWLNAIFKVRVSESDEAFILEL</sequence>